<feature type="transmembrane region" description="Helical" evidence="6">
    <location>
        <begin position="63"/>
        <end position="84"/>
    </location>
</feature>
<proteinExistence type="predicted"/>
<evidence type="ECO:0000256" key="5">
    <source>
        <dbReference type="ARBA" id="ARBA00023136"/>
    </source>
</evidence>
<evidence type="ECO:0000256" key="1">
    <source>
        <dbReference type="ARBA" id="ARBA00004651"/>
    </source>
</evidence>
<evidence type="ECO:0000313" key="8">
    <source>
        <dbReference type="Proteomes" id="UP001501337"/>
    </source>
</evidence>
<sequence>MGSMLTGFVVGLGLIVAIGAQNAWVLSQSMRGNHPGVIATVCILCDAGLIILGVFGLSKIQALLPPLVPILTWLGIALLLWLALNAAQRAYKGNSRLEDSDTLNANFRESAWKIAATALAITLLNPHVYLDTVVLIGSVGIQQPAPVWFTAGACLASICWFTALTQLAPKLRIWLRSPLHWRLFDGGMAGVLLAVAVTLIPGVG</sequence>
<keyword evidence="4 6" id="KW-1133">Transmembrane helix</keyword>
<feature type="transmembrane region" description="Helical" evidence="6">
    <location>
        <begin position="147"/>
        <end position="167"/>
    </location>
</feature>
<dbReference type="PANTHER" id="PTHR30086:SF20">
    <property type="entry name" value="ARGININE EXPORTER PROTEIN ARGO-RELATED"/>
    <property type="match status" value="1"/>
</dbReference>
<evidence type="ECO:0000256" key="6">
    <source>
        <dbReference type="SAM" id="Phobius"/>
    </source>
</evidence>
<evidence type="ECO:0000256" key="3">
    <source>
        <dbReference type="ARBA" id="ARBA00022692"/>
    </source>
</evidence>
<keyword evidence="3 6" id="KW-0812">Transmembrane</keyword>
<dbReference type="Proteomes" id="UP001501337">
    <property type="component" value="Unassembled WGS sequence"/>
</dbReference>
<reference evidence="8" key="1">
    <citation type="journal article" date="2019" name="Int. J. Syst. Evol. Microbiol.">
        <title>The Global Catalogue of Microorganisms (GCM) 10K type strain sequencing project: providing services to taxonomists for standard genome sequencing and annotation.</title>
        <authorList>
            <consortium name="The Broad Institute Genomics Platform"/>
            <consortium name="The Broad Institute Genome Sequencing Center for Infectious Disease"/>
            <person name="Wu L."/>
            <person name="Ma J."/>
        </authorList>
    </citation>
    <scope>NUCLEOTIDE SEQUENCE [LARGE SCALE GENOMIC DNA]</scope>
    <source>
        <strain evidence="8">JCM 17555</strain>
    </source>
</reference>
<name>A0ABP7PGX9_9GAMM</name>
<feature type="transmembrane region" description="Helical" evidence="6">
    <location>
        <begin position="6"/>
        <end position="25"/>
    </location>
</feature>
<feature type="transmembrane region" description="Helical" evidence="6">
    <location>
        <begin position="179"/>
        <end position="200"/>
    </location>
</feature>
<evidence type="ECO:0000256" key="2">
    <source>
        <dbReference type="ARBA" id="ARBA00022475"/>
    </source>
</evidence>
<organism evidence="7 8">
    <name type="scientific">Allohahella marinimesophila</name>
    <dbReference type="NCBI Taxonomy" id="1054972"/>
    <lineage>
        <taxon>Bacteria</taxon>
        <taxon>Pseudomonadati</taxon>
        <taxon>Pseudomonadota</taxon>
        <taxon>Gammaproteobacteria</taxon>
        <taxon>Oceanospirillales</taxon>
        <taxon>Hahellaceae</taxon>
        <taxon>Allohahella</taxon>
    </lineage>
</organism>
<dbReference type="PANTHER" id="PTHR30086">
    <property type="entry name" value="ARGININE EXPORTER PROTEIN ARGO"/>
    <property type="match status" value="1"/>
</dbReference>
<gene>
    <name evidence="7" type="ORF">GCM10022278_24130</name>
</gene>
<keyword evidence="8" id="KW-1185">Reference proteome</keyword>
<dbReference type="RefSeq" id="WP_344806667.1">
    <property type="nucleotide sequence ID" value="NZ_BAABBO010000010.1"/>
</dbReference>
<dbReference type="EMBL" id="BAABBO010000010">
    <property type="protein sequence ID" value="GAA3965490.1"/>
    <property type="molecule type" value="Genomic_DNA"/>
</dbReference>
<feature type="transmembrane region" description="Helical" evidence="6">
    <location>
        <begin position="114"/>
        <end position="141"/>
    </location>
</feature>
<comment type="subcellular location">
    <subcellularLocation>
        <location evidence="1">Cell membrane</location>
        <topology evidence="1">Multi-pass membrane protein</topology>
    </subcellularLocation>
</comment>
<accession>A0ABP7PGX9</accession>
<evidence type="ECO:0000256" key="4">
    <source>
        <dbReference type="ARBA" id="ARBA00022989"/>
    </source>
</evidence>
<comment type="caution">
    <text evidence="7">The sequence shown here is derived from an EMBL/GenBank/DDBJ whole genome shotgun (WGS) entry which is preliminary data.</text>
</comment>
<feature type="transmembrane region" description="Helical" evidence="6">
    <location>
        <begin position="37"/>
        <end position="57"/>
    </location>
</feature>
<keyword evidence="2" id="KW-1003">Cell membrane</keyword>
<evidence type="ECO:0000313" key="7">
    <source>
        <dbReference type="EMBL" id="GAA3965490.1"/>
    </source>
</evidence>
<keyword evidence="5 6" id="KW-0472">Membrane</keyword>
<protein>
    <submittedName>
        <fullName evidence="7">LysE/ArgO family amino acid transporter</fullName>
    </submittedName>
</protein>
<dbReference type="InterPro" id="IPR001123">
    <property type="entry name" value="LeuE-type"/>
</dbReference>
<dbReference type="Pfam" id="PF01810">
    <property type="entry name" value="LysE"/>
    <property type="match status" value="1"/>
</dbReference>